<dbReference type="Gene3D" id="1.50.10.10">
    <property type="match status" value="1"/>
</dbReference>
<dbReference type="InterPro" id="IPR008313">
    <property type="entry name" value="GH125"/>
</dbReference>
<dbReference type="Proteomes" id="UP001431532">
    <property type="component" value="Unassembled WGS sequence"/>
</dbReference>
<sequence>MYQSIDSFIQYFKKIYKEDEKVIKLFENGIKNTLETTLKKQPDQTTFVITGDIPAMWLRDSSAQVRPLLHLANQDPDIKDLIKGVIQLHKTQILDNPYANAFNLTPNSFGHHDDQTLLTPLTFEAKFEIDSLCYPIQLAYLYYQTTNDQSIFDDQFSKVALKIYEVFKIEQNHEELSDYRFIRTNQEILQDPSRVKYETLPRNGLGTPVHPTGLIWSGFRPSDDACQYGYLIPSNMFAVVILKYLAEIFECIYIDKINANKFLSLSKEIAVAIEKHGIVNHPLYGNIYAYEVDGLGNYLLMDDANVPSLLSAPYLGYLKTANPVYQNTRKFILSTSNPFYYQGKVAQGVGSPHTPRHHIWHISLAIQGLTSISNIEKLQILAFFKSTDADTNLMHEGFHVDNPFEYSRPWFSWANSMFAEFLMSLNGIYIKGSPLESDN</sequence>
<dbReference type="SMART" id="SM01149">
    <property type="entry name" value="DUF1237"/>
    <property type="match status" value="1"/>
</dbReference>
<organism evidence="1 2">
    <name type="scientific">Peloplasma aerotolerans</name>
    <dbReference type="NCBI Taxonomy" id="3044389"/>
    <lineage>
        <taxon>Bacteria</taxon>
        <taxon>Bacillati</taxon>
        <taxon>Mycoplasmatota</taxon>
        <taxon>Mollicutes</taxon>
        <taxon>Acholeplasmatales</taxon>
        <taxon>Acholeplasmataceae</taxon>
        <taxon>Peloplasma</taxon>
    </lineage>
</organism>
<dbReference type="EMBL" id="JASCXW010000004">
    <property type="protein sequence ID" value="MDI6452424.1"/>
    <property type="molecule type" value="Genomic_DNA"/>
</dbReference>
<dbReference type="PANTHER" id="PTHR31047:SF0">
    <property type="entry name" value="MEIOTICALLY UP-REGULATED GENE 157 PROTEIN"/>
    <property type="match status" value="1"/>
</dbReference>
<protein>
    <submittedName>
        <fullName evidence="1">Glycoside hydrolase family 125 protein</fullName>
    </submittedName>
</protein>
<dbReference type="PIRSF" id="PIRSF028846">
    <property type="entry name" value="UCP028846"/>
    <property type="match status" value="1"/>
</dbReference>
<reference evidence="1" key="1">
    <citation type="submission" date="2023-05" db="EMBL/GenBank/DDBJ databases">
        <title>Mariniplasma microaerophilum sp. nov., a novel anaerobic mollicute isolated from terrestrial mud volcano, Taman Peninsula, Russia.</title>
        <authorList>
            <person name="Khomyakova M.A."/>
            <person name="Merkel A.Y."/>
            <person name="Slobodkin A.I."/>
        </authorList>
    </citation>
    <scope>NUCLEOTIDE SEQUENCE</scope>
    <source>
        <strain evidence="1">M4Ah</strain>
    </source>
</reference>
<proteinExistence type="predicted"/>
<dbReference type="SUPFAM" id="SSF48208">
    <property type="entry name" value="Six-hairpin glycosidases"/>
    <property type="match status" value="1"/>
</dbReference>
<accession>A0AAW6U9U5</accession>
<evidence type="ECO:0000313" key="1">
    <source>
        <dbReference type="EMBL" id="MDI6452424.1"/>
    </source>
</evidence>
<dbReference type="InterPro" id="IPR008928">
    <property type="entry name" value="6-hairpin_glycosidase_sf"/>
</dbReference>
<dbReference type="PANTHER" id="PTHR31047">
    <property type="entry name" value="MEIOTICALLY UP-REGULATED GENE 157 PROTEIN"/>
    <property type="match status" value="1"/>
</dbReference>
<dbReference type="GO" id="GO:0005975">
    <property type="term" value="P:carbohydrate metabolic process"/>
    <property type="evidence" value="ECO:0007669"/>
    <property type="project" value="InterPro"/>
</dbReference>
<dbReference type="RefSeq" id="WP_282838839.1">
    <property type="nucleotide sequence ID" value="NZ_JASCXW010000004.1"/>
</dbReference>
<gene>
    <name evidence="1" type="ORF">QJ521_02500</name>
</gene>
<dbReference type="Pfam" id="PF06824">
    <property type="entry name" value="Glyco_hydro_125"/>
    <property type="match status" value="1"/>
</dbReference>
<evidence type="ECO:0000313" key="2">
    <source>
        <dbReference type="Proteomes" id="UP001431532"/>
    </source>
</evidence>
<dbReference type="GO" id="GO:0016787">
    <property type="term" value="F:hydrolase activity"/>
    <property type="evidence" value="ECO:0007669"/>
    <property type="project" value="UniProtKB-KW"/>
</dbReference>
<name>A0AAW6U9U5_9MOLU</name>
<dbReference type="InterPro" id="IPR012341">
    <property type="entry name" value="6hp_glycosidase-like_sf"/>
</dbReference>
<keyword evidence="1" id="KW-0378">Hydrolase</keyword>
<comment type="caution">
    <text evidence="1">The sequence shown here is derived from an EMBL/GenBank/DDBJ whole genome shotgun (WGS) entry which is preliminary data.</text>
</comment>
<keyword evidence="2" id="KW-1185">Reference proteome</keyword>
<dbReference type="AlphaFoldDB" id="A0AAW6U9U5"/>